<organism evidence="3 4">
    <name type="scientific">Sulfitobacter sabulilitoris</name>
    <dbReference type="NCBI Taxonomy" id="2562655"/>
    <lineage>
        <taxon>Bacteria</taxon>
        <taxon>Pseudomonadati</taxon>
        <taxon>Pseudomonadota</taxon>
        <taxon>Alphaproteobacteria</taxon>
        <taxon>Rhodobacterales</taxon>
        <taxon>Roseobacteraceae</taxon>
        <taxon>Sulfitobacter</taxon>
    </lineage>
</organism>
<evidence type="ECO:0000313" key="4">
    <source>
        <dbReference type="Proteomes" id="UP000309550"/>
    </source>
</evidence>
<name>A0A5S3PIM4_9RHOB</name>
<dbReference type="InterPro" id="IPR014729">
    <property type="entry name" value="Rossmann-like_a/b/a_fold"/>
</dbReference>
<dbReference type="Pfam" id="PF00582">
    <property type="entry name" value="Usp"/>
    <property type="match status" value="1"/>
</dbReference>
<dbReference type="PRINTS" id="PR01438">
    <property type="entry name" value="UNVRSLSTRESS"/>
</dbReference>
<protein>
    <submittedName>
        <fullName evidence="3">Universal stress protein</fullName>
    </submittedName>
</protein>
<dbReference type="Proteomes" id="UP000309550">
    <property type="component" value="Unassembled WGS sequence"/>
</dbReference>
<dbReference type="SUPFAM" id="SSF52402">
    <property type="entry name" value="Adenine nucleotide alpha hydrolases-like"/>
    <property type="match status" value="1"/>
</dbReference>
<evidence type="ECO:0000313" key="3">
    <source>
        <dbReference type="EMBL" id="TMM54218.1"/>
    </source>
</evidence>
<dbReference type="InterPro" id="IPR006016">
    <property type="entry name" value="UspA"/>
</dbReference>
<feature type="domain" description="UspA" evidence="2">
    <location>
        <begin position="23"/>
        <end position="135"/>
    </location>
</feature>
<gene>
    <name evidence="3" type="ORF">FDT80_01055</name>
</gene>
<comment type="similarity">
    <text evidence="1">Belongs to the universal stress protein A family.</text>
</comment>
<dbReference type="InterPro" id="IPR006015">
    <property type="entry name" value="Universal_stress_UspA"/>
</dbReference>
<dbReference type="RefSeq" id="WP_138660392.1">
    <property type="nucleotide sequence ID" value="NZ_VANS01000001.1"/>
</dbReference>
<dbReference type="PANTHER" id="PTHR46268">
    <property type="entry name" value="STRESS RESPONSE PROTEIN NHAX"/>
    <property type="match status" value="1"/>
</dbReference>
<proteinExistence type="inferred from homology"/>
<dbReference type="AlphaFoldDB" id="A0A5S3PIM4"/>
<keyword evidence="4" id="KW-1185">Reference proteome</keyword>
<dbReference type="EMBL" id="VANS01000001">
    <property type="protein sequence ID" value="TMM54218.1"/>
    <property type="molecule type" value="Genomic_DNA"/>
</dbReference>
<comment type="caution">
    <text evidence="3">The sequence shown here is derived from an EMBL/GenBank/DDBJ whole genome shotgun (WGS) entry which is preliminary data.</text>
</comment>
<evidence type="ECO:0000259" key="2">
    <source>
        <dbReference type="Pfam" id="PF00582"/>
    </source>
</evidence>
<reference evidence="3 4" key="1">
    <citation type="submission" date="2019-05" db="EMBL/GenBank/DDBJ databases">
        <title>Sulfitobacter sabulilitoris sp. nov., isolated from a marine sand.</title>
        <authorList>
            <person name="Yoon J.-H."/>
        </authorList>
    </citation>
    <scope>NUCLEOTIDE SEQUENCE [LARGE SCALE GENOMIC DNA]</scope>
    <source>
        <strain evidence="3 4">HSMS-29</strain>
    </source>
</reference>
<dbReference type="OrthoDB" id="9792500at2"/>
<accession>A0A5S3PIM4</accession>
<dbReference type="Gene3D" id="3.40.50.620">
    <property type="entry name" value="HUPs"/>
    <property type="match status" value="1"/>
</dbReference>
<evidence type="ECO:0000256" key="1">
    <source>
        <dbReference type="ARBA" id="ARBA00008791"/>
    </source>
</evidence>
<sequence length="135" mass="14756">MHSKILIPVAIDHEAMVPRKIEVARRLLSPGGRIILLTVLEKVSGFVAEFVTVKSENHLTQRVLERLEAATEGAENIDCEVTTGKPGLEIIRFARANDCGLIIMGSQSPDASDYMLGSTAARVVRRAHCSVHVVR</sequence>
<dbReference type="CDD" id="cd00293">
    <property type="entry name" value="USP-like"/>
    <property type="match status" value="1"/>
</dbReference>
<dbReference type="PANTHER" id="PTHR46268:SF6">
    <property type="entry name" value="UNIVERSAL STRESS PROTEIN UP12"/>
    <property type="match status" value="1"/>
</dbReference>